<dbReference type="STRING" id="1133569.FD21_GL000023"/>
<feature type="transmembrane region" description="Helical" evidence="1">
    <location>
        <begin position="67"/>
        <end position="86"/>
    </location>
</feature>
<evidence type="ECO:0000313" key="3">
    <source>
        <dbReference type="Proteomes" id="UP000051576"/>
    </source>
</evidence>
<sequence>MVYNFRLSLAVKKLKQKIGQATLMNLMNSQNQQLMAVVHEKKRWGILSEILIFASFMIAIFGGNLLVLLYFLILYTITTIYINHLTEKTFKNISKLD</sequence>
<keyword evidence="1" id="KW-0472">Membrane</keyword>
<proteinExistence type="predicted"/>
<protein>
    <submittedName>
        <fullName evidence="2">Uncharacterized protein</fullName>
    </submittedName>
</protein>
<dbReference type="AlphaFoldDB" id="A0A0R2CF51"/>
<accession>A0A0R2CF51</accession>
<keyword evidence="1" id="KW-0812">Transmembrane</keyword>
<feature type="transmembrane region" description="Helical" evidence="1">
    <location>
        <begin position="44"/>
        <end position="61"/>
    </location>
</feature>
<evidence type="ECO:0000313" key="2">
    <source>
        <dbReference type="EMBL" id="KRM89730.1"/>
    </source>
</evidence>
<name>A0A0R2CF51_9LACO</name>
<dbReference type="EMBL" id="AYYX01000001">
    <property type="protein sequence ID" value="KRM89730.1"/>
    <property type="molecule type" value="Genomic_DNA"/>
</dbReference>
<evidence type="ECO:0000256" key="1">
    <source>
        <dbReference type="SAM" id="Phobius"/>
    </source>
</evidence>
<dbReference type="Proteomes" id="UP000051576">
    <property type="component" value="Unassembled WGS sequence"/>
</dbReference>
<keyword evidence="1" id="KW-1133">Transmembrane helix</keyword>
<organism evidence="2 3">
    <name type="scientific">Liquorilactobacillus vini DSM 20605</name>
    <dbReference type="NCBI Taxonomy" id="1133569"/>
    <lineage>
        <taxon>Bacteria</taxon>
        <taxon>Bacillati</taxon>
        <taxon>Bacillota</taxon>
        <taxon>Bacilli</taxon>
        <taxon>Lactobacillales</taxon>
        <taxon>Lactobacillaceae</taxon>
        <taxon>Liquorilactobacillus</taxon>
    </lineage>
</organism>
<reference evidence="2 3" key="1">
    <citation type="journal article" date="2015" name="Genome Announc.">
        <title>Expanding the biotechnology potential of lactobacilli through comparative genomics of 213 strains and associated genera.</title>
        <authorList>
            <person name="Sun Z."/>
            <person name="Harris H.M."/>
            <person name="McCann A."/>
            <person name="Guo C."/>
            <person name="Argimon S."/>
            <person name="Zhang W."/>
            <person name="Yang X."/>
            <person name="Jeffery I.B."/>
            <person name="Cooney J.C."/>
            <person name="Kagawa T.F."/>
            <person name="Liu W."/>
            <person name="Song Y."/>
            <person name="Salvetti E."/>
            <person name="Wrobel A."/>
            <person name="Rasinkangas P."/>
            <person name="Parkhill J."/>
            <person name="Rea M.C."/>
            <person name="O'Sullivan O."/>
            <person name="Ritari J."/>
            <person name="Douillard F.P."/>
            <person name="Paul Ross R."/>
            <person name="Yang R."/>
            <person name="Briner A.E."/>
            <person name="Felis G.E."/>
            <person name="de Vos W.M."/>
            <person name="Barrangou R."/>
            <person name="Klaenhammer T.R."/>
            <person name="Caufield P.W."/>
            <person name="Cui Y."/>
            <person name="Zhang H."/>
            <person name="O'Toole P.W."/>
        </authorList>
    </citation>
    <scope>NUCLEOTIDE SEQUENCE [LARGE SCALE GENOMIC DNA]</scope>
    <source>
        <strain evidence="2 3">DSM 20605</strain>
    </source>
</reference>
<dbReference type="PATRIC" id="fig|1133569.4.peg.23"/>
<gene>
    <name evidence="2" type="ORF">FD21_GL000023</name>
</gene>
<comment type="caution">
    <text evidence="2">The sequence shown here is derived from an EMBL/GenBank/DDBJ whole genome shotgun (WGS) entry which is preliminary data.</text>
</comment>
<keyword evidence="3" id="KW-1185">Reference proteome</keyword>